<dbReference type="Pfam" id="PF18290">
    <property type="entry name" value="Nudix_hydro"/>
    <property type="match status" value="1"/>
</dbReference>
<comment type="caution">
    <text evidence="5">The sequence shown here is derived from an EMBL/GenBank/DDBJ whole genome shotgun (WGS) entry which is preliminary data.</text>
</comment>
<dbReference type="Gene3D" id="3.90.79.10">
    <property type="entry name" value="Nucleoside Triphosphate Pyrophosphohydrolase"/>
    <property type="match status" value="1"/>
</dbReference>
<dbReference type="PRINTS" id="PR01356">
    <property type="entry name" value="GFGPROTEIN"/>
</dbReference>
<protein>
    <submittedName>
        <fullName evidence="5">Nudix hydrolase 2</fullName>
    </submittedName>
</protein>
<evidence type="ECO:0000256" key="2">
    <source>
        <dbReference type="ARBA" id="ARBA00022723"/>
    </source>
</evidence>
<dbReference type="PANTHER" id="PTHR13994">
    <property type="entry name" value="NUDIX HYDROLASE RELATED"/>
    <property type="match status" value="1"/>
</dbReference>
<dbReference type="GO" id="GO:0047631">
    <property type="term" value="F:ADP-ribose diphosphatase activity"/>
    <property type="evidence" value="ECO:0007669"/>
    <property type="project" value="TreeGrafter"/>
</dbReference>
<dbReference type="CDD" id="cd04670">
    <property type="entry name" value="NUDIX_ASFGF2_Nudt6"/>
    <property type="match status" value="1"/>
</dbReference>
<accession>A0AAV9B8K0</accession>
<evidence type="ECO:0000313" key="5">
    <source>
        <dbReference type="EMBL" id="KAK1272657.1"/>
    </source>
</evidence>
<reference evidence="5" key="1">
    <citation type="journal article" date="2023" name="Nat. Commun.">
        <title>Diploid and tetraploid genomes of Acorus and the evolution of monocots.</title>
        <authorList>
            <person name="Ma L."/>
            <person name="Liu K.W."/>
            <person name="Li Z."/>
            <person name="Hsiao Y.Y."/>
            <person name="Qi Y."/>
            <person name="Fu T."/>
            <person name="Tang G.D."/>
            <person name="Zhang D."/>
            <person name="Sun W.H."/>
            <person name="Liu D.K."/>
            <person name="Li Y."/>
            <person name="Chen G.Z."/>
            <person name="Liu X.D."/>
            <person name="Liao X.Y."/>
            <person name="Jiang Y.T."/>
            <person name="Yu X."/>
            <person name="Hao Y."/>
            <person name="Huang J."/>
            <person name="Zhao X.W."/>
            <person name="Ke S."/>
            <person name="Chen Y.Y."/>
            <person name="Wu W.L."/>
            <person name="Hsu J.L."/>
            <person name="Lin Y.F."/>
            <person name="Huang M.D."/>
            <person name="Li C.Y."/>
            <person name="Huang L."/>
            <person name="Wang Z.W."/>
            <person name="Zhao X."/>
            <person name="Zhong W.Y."/>
            <person name="Peng D.H."/>
            <person name="Ahmad S."/>
            <person name="Lan S."/>
            <person name="Zhang J.S."/>
            <person name="Tsai W.C."/>
            <person name="Van de Peer Y."/>
            <person name="Liu Z.J."/>
        </authorList>
    </citation>
    <scope>NUCLEOTIDE SEQUENCE</scope>
    <source>
        <strain evidence="5">SCP</strain>
    </source>
</reference>
<keyword evidence="3 5" id="KW-0378">Hydrolase</keyword>
<evidence type="ECO:0000256" key="3">
    <source>
        <dbReference type="ARBA" id="ARBA00022801"/>
    </source>
</evidence>
<keyword evidence="2" id="KW-0479">Metal-binding</keyword>
<dbReference type="SUPFAM" id="SSF55811">
    <property type="entry name" value="Nudix"/>
    <property type="match status" value="1"/>
</dbReference>
<dbReference type="FunFam" id="3.90.79.10:FF:000015">
    <property type="entry name" value="Nudix hydrolase 8"/>
    <property type="match status" value="1"/>
</dbReference>
<dbReference type="InterPro" id="IPR020084">
    <property type="entry name" value="NUDIX_hydrolase_CS"/>
</dbReference>
<dbReference type="InterPro" id="IPR003293">
    <property type="entry name" value="Nudix_hydrolase6-like"/>
</dbReference>
<dbReference type="InterPro" id="IPR000086">
    <property type="entry name" value="NUDIX_hydrolase_dom"/>
</dbReference>
<dbReference type="GO" id="GO:0046872">
    <property type="term" value="F:metal ion binding"/>
    <property type="evidence" value="ECO:0007669"/>
    <property type="project" value="UniProtKB-KW"/>
</dbReference>
<gene>
    <name evidence="5" type="ORF">QJS04_geneDACA016530</name>
</gene>
<dbReference type="AlphaFoldDB" id="A0AAV9B8K0"/>
<reference evidence="5" key="2">
    <citation type="submission" date="2023-06" db="EMBL/GenBank/DDBJ databases">
        <authorList>
            <person name="Ma L."/>
            <person name="Liu K.-W."/>
            <person name="Li Z."/>
            <person name="Hsiao Y.-Y."/>
            <person name="Qi Y."/>
            <person name="Fu T."/>
            <person name="Tang G."/>
            <person name="Zhang D."/>
            <person name="Sun W.-H."/>
            <person name="Liu D.-K."/>
            <person name="Li Y."/>
            <person name="Chen G.-Z."/>
            <person name="Liu X.-D."/>
            <person name="Liao X.-Y."/>
            <person name="Jiang Y.-T."/>
            <person name="Yu X."/>
            <person name="Hao Y."/>
            <person name="Huang J."/>
            <person name="Zhao X.-W."/>
            <person name="Ke S."/>
            <person name="Chen Y.-Y."/>
            <person name="Wu W.-L."/>
            <person name="Hsu J.-L."/>
            <person name="Lin Y.-F."/>
            <person name="Huang M.-D."/>
            <person name="Li C.-Y."/>
            <person name="Huang L."/>
            <person name="Wang Z.-W."/>
            <person name="Zhao X."/>
            <person name="Zhong W.-Y."/>
            <person name="Peng D.-H."/>
            <person name="Ahmad S."/>
            <person name="Lan S."/>
            <person name="Zhang J.-S."/>
            <person name="Tsai W.-C."/>
            <person name="Van De Peer Y."/>
            <person name="Liu Z.-J."/>
        </authorList>
    </citation>
    <scope>NUCLEOTIDE SEQUENCE</scope>
    <source>
        <strain evidence="5">SCP</strain>
        <tissue evidence="5">Leaves</tissue>
    </source>
</reference>
<feature type="domain" description="Nudix hydrolase" evidence="4">
    <location>
        <begin position="182"/>
        <end position="314"/>
    </location>
</feature>
<proteinExistence type="inferred from homology"/>
<evidence type="ECO:0000259" key="4">
    <source>
        <dbReference type="PROSITE" id="PS51462"/>
    </source>
</evidence>
<dbReference type="InterPro" id="IPR015797">
    <property type="entry name" value="NUDIX_hydrolase-like_dom_sf"/>
</dbReference>
<dbReference type="InterPro" id="IPR040618">
    <property type="entry name" value="Pre-Nudix"/>
</dbReference>
<name>A0AAV9B8K0_ACOGR</name>
<evidence type="ECO:0000256" key="1">
    <source>
        <dbReference type="ARBA" id="ARBA00005582"/>
    </source>
</evidence>
<dbReference type="Gene3D" id="3.40.630.30">
    <property type="match status" value="1"/>
</dbReference>
<dbReference type="PANTHER" id="PTHR13994:SF29">
    <property type="entry name" value="NUDIX HYDROLASE 2"/>
    <property type="match status" value="1"/>
</dbReference>
<dbReference type="FunFam" id="3.40.630.30:FF:000016">
    <property type="entry name" value="nudix hydrolase 2"/>
    <property type="match status" value="1"/>
</dbReference>
<keyword evidence="6" id="KW-1185">Reference proteome</keyword>
<comment type="similarity">
    <text evidence="1">Belongs to the Nudix hydrolase family.</text>
</comment>
<dbReference type="Pfam" id="PF00293">
    <property type="entry name" value="NUDIX"/>
    <property type="match status" value="1"/>
</dbReference>
<sequence>MLRSFSRPLMLCSSARGLCVASRRSLFCSPPTIRAVRRKGRFESPRSRFLASKGFKIRAVSLLDIRNMSASPSPSSVVAPILTEDGEGMKFLSGVDDRYGGVIVEMKAPMDSVTFVSSLRASLSNWRQQGKRGIWIKMPIGLVNLVQPAVEEGFWFHHAEADYLMLVFWIPDTHHTLPVNATHRVGVGACVMNDNGEVLVVQEKSGILRGTGIWKFPTGVVDEGEDIHAGAVREVKEETGVDTEFVEVLAFRQSHKAFFEKSDLFFVCSLRPLSFDIQKQESEIEAAQWMPFKDFAAQPFVEKHELLKYMVMICSAKKEGTYAGFSPLRIKSGFSEKDSFFFLNNRDLTGQ</sequence>
<evidence type="ECO:0000313" key="6">
    <source>
        <dbReference type="Proteomes" id="UP001179952"/>
    </source>
</evidence>
<dbReference type="GO" id="GO:0035529">
    <property type="term" value="F:NADH pyrophosphatase activity"/>
    <property type="evidence" value="ECO:0007669"/>
    <property type="project" value="TreeGrafter"/>
</dbReference>
<dbReference type="GO" id="GO:0051287">
    <property type="term" value="F:NAD binding"/>
    <property type="evidence" value="ECO:0007669"/>
    <property type="project" value="TreeGrafter"/>
</dbReference>
<dbReference type="Proteomes" id="UP001179952">
    <property type="component" value="Unassembled WGS sequence"/>
</dbReference>
<dbReference type="EMBL" id="JAUJYN010000004">
    <property type="protein sequence ID" value="KAK1272657.1"/>
    <property type="molecule type" value="Genomic_DNA"/>
</dbReference>
<organism evidence="5 6">
    <name type="scientific">Acorus gramineus</name>
    <name type="common">Dwarf sweet flag</name>
    <dbReference type="NCBI Taxonomy" id="55184"/>
    <lineage>
        <taxon>Eukaryota</taxon>
        <taxon>Viridiplantae</taxon>
        <taxon>Streptophyta</taxon>
        <taxon>Embryophyta</taxon>
        <taxon>Tracheophyta</taxon>
        <taxon>Spermatophyta</taxon>
        <taxon>Magnoliopsida</taxon>
        <taxon>Liliopsida</taxon>
        <taxon>Acoraceae</taxon>
        <taxon>Acorus</taxon>
    </lineage>
</organism>
<dbReference type="PROSITE" id="PS00893">
    <property type="entry name" value="NUDIX_BOX"/>
    <property type="match status" value="1"/>
</dbReference>
<dbReference type="PROSITE" id="PS51462">
    <property type="entry name" value="NUDIX"/>
    <property type="match status" value="1"/>
</dbReference>